<evidence type="ECO:0000256" key="2">
    <source>
        <dbReference type="ARBA" id="ARBA00004613"/>
    </source>
</evidence>
<name>M2MYR0_BAUPA</name>
<keyword evidence="9 10" id="KW-0624">Polysaccharide degradation</keyword>
<evidence type="ECO:0000256" key="5">
    <source>
        <dbReference type="ARBA" id="ARBA00022525"/>
    </source>
</evidence>
<dbReference type="InterPro" id="IPR044846">
    <property type="entry name" value="GH10"/>
</dbReference>
<dbReference type="SUPFAM" id="SSF51445">
    <property type="entry name" value="(Trans)glycosidases"/>
    <property type="match status" value="1"/>
</dbReference>
<evidence type="ECO:0000256" key="10">
    <source>
        <dbReference type="RuleBase" id="RU361174"/>
    </source>
</evidence>
<dbReference type="OrthoDB" id="3055998at2759"/>
<gene>
    <name evidence="13" type="ORF">BAUCODRAFT_152704</name>
</gene>
<sequence>MASLRAFAALAGVVALTVAAPVPEPELAERQDTSAPFLHSAAVAHGKAWFGSELDTFSGEQYDQAFMTVWNDSRIFGSTTPGNTMKWEFVEPQQNTFNFSQGMQTVALSKATGKDAHLRCHNLVWHEELPSWVVYQPYDSWTNITLAAAMINHITKTVRGFGSNCYSWDVVNEAIDDNAQWRNTIFYQYMGKYYIPIAFAAAQAAVKSIGADIKLVYNDYNIEFPGAKQQKAVELVQLIKQYGIKIDGVGFESHFVFGETPGASAQMQAMQSFTSLGLNMYQTELDVRFPSLPPTPATLAQQASDYYNTIQACMKTPACQGMTVWDFDDAYSWVPSTFAGQGDACLYWANLTRKPAYEAVYQAITDVNCTVC</sequence>
<evidence type="ECO:0000259" key="12">
    <source>
        <dbReference type="PROSITE" id="PS51760"/>
    </source>
</evidence>
<comment type="subcellular location">
    <subcellularLocation>
        <location evidence="2">Secreted</location>
    </subcellularLocation>
</comment>
<evidence type="ECO:0000256" key="7">
    <source>
        <dbReference type="ARBA" id="ARBA00022801"/>
    </source>
</evidence>
<dbReference type="GO" id="GO:0031176">
    <property type="term" value="F:endo-1,4-beta-xylanase activity"/>
    <property type="evidence" value="ECO:0007669"/>
    <property type="project" value="UniProtKB-EC"/>
</dbReference>
<dbReference type="GO" id="GO:0005576">
    <property type="term" value="C:extracellular region"/>
    <property type="evidence" value="ECO:0007669"/>
    <property type="project" value="UniProtKB-SubCell"/>
</dbReference>
<dbReference type="InterPro" id="IPR017853">
    <property type="entry name" value="GH"/>
</dbReference>
<dbReference type="KEGG" id="bcom:BAUCODRAFT_152704"/>
<feature type="chain" id="PRO_5004022161" description="Beta-xylanase" evidence="11">
    <location>
        <begin position="20"/>
        <end position="372"/>
    </location>
</feature>
<comment type="similarity">
    <text evidence="4 10">Belongs to the glycosyl hydrolase 10 (cellulase F) family.</text>
</comment>
<evidence type="ECO:0000256" key="11">
    <source>
        <dbReference type="SAM" id="SignalP"/>
    </source>
</evidence>
<dbReference type="InterPro" id="IPR001000">
    <property type="entry name" value="GH10_dom"/>
</dbReference>
<dbReference type="Proteomes" id="UP000011761">
    <property type="component" value="Unassembled WGS sequence"/>
</dbReference>
<dbReference type="PANTHER" id="PTHR31490:SF35">
    <property type="entry name" value="ENDO-1,4-BETA-XYLANASE"/>
    <property type="match status" value="1"/>
</dbReference>
<dbReference type="AlphaFoldDB" id="M2MYR0"/>
<evidence type="ECO:0000313" key="13">
    <source>
        <dbReference type="EMBL" id="EMC91445.1"/>
    </source>
</evidence>
<evidence type="ECO:0000256" key="9">
    <source>
        <dbReference type="ARBA" id="ARBA00023326"/>
    </source>
</evidence>
<dbReference type="PROSITE" id="PS51760">
    <property type="entry name" value="GH10_2"/>
    <property type="match status" value="1"/>
</dbReference>
<reference evidence="13 14" key="1">
    <citation type="journal article" date="2012" name="PLoS Pathog.">
        <title>Diverse lifestyles and strategies of plant pathogenesis encoded in the genomes of eighteen Dothideomycetes fungi.</title>
        <authorList>
            <person name="Ohm R.A."/>
            <person name="Feau N."/>
            <person name="Henrissat B."/>
            <person name="Schoch C.L."/>
            <person name="Horwitz B.A."/>
            <person name="Barry K.W."/>
            <person name="Condon B.J."/>
            <person name="Copeland A.C."/>
            <person name="Dhillon B."/>
            <person name="Glaser F."/>
            <person name="Hesse C.N."/>
            <person name="Kosti I."/>
            <person name="LaButti K."/>
            <person name="Lindquist E.A."/>
            <person name="Lucas S."/>
            <person name="Salamov A.A."/>
            <person name="Bradshaw R.E."/>
            <person name="Ciuffetti L."/>
            <person name="Hamelin R.C."/>
            <person name="Kema G.H.J."/>
            <person name="Lawrence C."/>
            <person name="Scott J.A."/>
            <person name="Spatafora J.W."/>
            <person name="Turgeon B.G."/>
            <person name="de Wit P.J.G.M."/>
            <person name="Zhong S."/>
            <person name="Goodwin S.B."/>
            <person name="Grigoriev I.V."/>
        </authorList>
    </citation>
    <scope>NUCLEOTIDE SEQUENCE [LARGE SCALE GENOMIC DNA]</scope>
    <source>
        <strain evidence="13 14">UAMH 10762</strain>
    </source>
</reference>
<evidence type="ECO:0000256" key="8">
    <source>
        <dbReference type="ARBA" id="ARBA00023277"/>
    </source>
</evidence>
<dbReference type="SMART" id="SM00633">
    <property type="entry name" value="Glyco_10"/>
    <property type="match status" value="1"/>
</dbReference>
<dbReference type="Gene3D" id="3.20.20.80">
    <property type="entry name" value="Glycosidases"/>
    <property type="match status" value="1"/>
</dbReference>
<evidence type="ECO:0000256" key="3">
    <source>
        <dbReference type="ARBA" id="ARBA00004851"/>
    </source>
</evidence>
<dbReference type="PANTHER" id="PTHR31490">
    <property type="entry name" value="GLYCOSYL HYDROLASE"/>
    <property type="match status" value="1"/>
</dbReference>
<accession>M2MYR0</accession>
<dbReference type="OMA" id="LTWAHEE"/>
<feature type="signal peptide" evidence="11">
    <location>
        <begin position="1"/>
        <end position="19"/>
    </location>
</feature>
<evidence type="ECO:0000256" key="1">
    <source>
        <dbReference type="ARBA" id="ARBA00000681"/>
    </source>
</evidence>
<keyword evidence="5" id="KW-0964">Secreted</keyword>
<feature type="domain" description="GH10" evidence="12">
    <location>
        <begin position="32"/>
        <end position="363"/>
    </location>
</feature>
<keyword evidence="10" id="KW-0326">Glycosidase</keyword>
<keyword evidence="14" id="KW-1185">Reference proteome</keyword>
<keyword evidence="11" id="KW-0732">Signal</keyword>
<dbReference type="HOGENOM" id="CLU_020161_12_1_1"/>
<organism evidence="13 14">
    <name type="scientific">Baudoinia panamericana (strain UAMH 10762)</name>
    <name type="common">Angels' share fungus</name>
    <name type="synonym">Baudoinia compniacensis (strain UAMH 10762)</name>
    <dbReference type="NCBI Taxonomy" id="717646"/>
    <lineage>
        <taxon>Eukaryota</taxon>
        <taxon>Fungi</taxon>
        <taxon>Dikarya</taxon>
        <taxon>Ascomycota</taxon>
        <taxon>Pezizomycotina</taxon>
        <taxon>Dothideomycetes</taxon>
        <taxon>Dothideomycetidae</taxon>
        <taxon>Mycosphaerellales</taxon>
        <taxon>Teratosphaeriaceae</taxon>
        <taxon>Baudoinia</taxon>
    </lineage>
</organism>
<evidence type="ECO:0000256" key="6">
    <source>
        <dbReference type="ARBA" id="ARBA00022651"/>
    </source>
</evidence>
<evidence type="ECO:0000313" key="14">
    <source>
        <dbReference type="Proteomes" id="UP000011761"/>
    </source>
</evidence>
<dbReference type="eggNOG" id="ENOG502QR4K">
    <property type="taxonomic scope" value="Eukaryota"/>
</dbReference>
<evidence type="ECO:0000256" key="4">
    <source>
        <dbReference type="ARBA" id="ARBA00007495"/>
    </source>
</evidence>
<protein>
    <recommendedName>
        <fullName evidence="10">Beta-xylanase</fullName>
        <ecNumber evidence="10">3.2.1.8</ecNumber>
    </recommendedName>
</protein>
<keyword evidence="7 10" id="KW-0378">Hydrolase</keyword>
<dbReference type="EC" id="3.2.1.8" evidence="10"/>
<keyword evidence="6" id="KW-0858">Xylan degradation</keyword>
<keyword evidence="8 10" id="KW-0119">Carbohydrate metabolism</keyword>
<dbReference type="Pfam" id="PF00331">
    <property type="entry name" value="Glyco_hydro_10"/>
    <property type="match status" value="1"/>
</dbReference>
<dbReference type="GO" id="GO:0045493">
    <property type="term" value="P:xylan catabolic process"/>
    <property type="evidence" value="ECO:0007669"/>
    <property type="project" value="UniProtKB-KW"/>
</dbReference>
<proteinExistence type="inferred from homology"/>
<dbReference type="RefSeq" id="XP_007681760.1">
    <property type="nucleotide sequence ID" value="XM_007683570.1"/>
</dbReference>
<dbReference type="GeneID" id="19109246"/>
<dbReference type="PRINTS" id="PR00134">
    <property type="entry name" value="GLHYDRLASE10"/>
</dbReference>
<comment type="pathway">
    <text evidence="3">Glycan degradation; xylan degradation.</text>
</comment>
<comment type="catalytic activity">
    <reaction evidence="1 10">
        <text>Endohydrolysis of (1-&gt;4)-beta-D-xylosidic linkages in xylans.</text>
        <dbReference type="EC" id="3.2.1.8"/>
    </reaction>
</comment>
<dbReference type="EMBL" id="KB445564">
    <property type="protein sequence ID" value="EMC91445.1"/>
    <property type="molecule type" value="Genomic_DNA"/>
</dbReference>